<gene>
    <name evidence="1" type="ORF">EZS28_001985</name>
</gene>
<reference evidence="1 2" key="1">
    <citation type="submission" date="2019-03" db="EMBL/GenBank/DDBJ databases">
        <title>Single cell metagenomics reveals metabolic interactions within the superorganism composed of flagellate Streblomastix strix and complex community of Bacteroidetes bacteria on its surface.</title>
        <authorList>
            <person name="Treitli S.C."/>
            <person name="Kolisko M."/>
            <person name="Husnik F."/>
            <person name="Keeling P."/>
            <person name="Hampl V."/>
        </authorList>
    </citation>
    <scope>NUCLEOTIDE SEQUENCE [LARGE SCALE GENOMIC DNA]</scope>
    <source>
        <strain evidence="1">ST1C</strain>
    </source>
</reference>
<organism evidence="1 2">
    <name type="scientific">Streblomastix strix</name>
    <dbReference type="NCBI Taxonomy" id="222440"/>
    <lineage>
        <taxon>Eukaryota</taxon>
        <taxon>Metamonada</taxon>
        <taxon>Preaxostyla</taxon>
        <taxon>Oxymonadida</taxon>
        <taxon>Streblomastigidae</taxon>
        <taxon>Streblomastix</taxon>
    </lineage>
</organism>
<sequence>MKVSFKFYAVAPLLDMGRTSRKDTYGSPFSSRQRMNVTNQFNVATSLQLQLDTWPKSVSYLESVIDAISSYNYLHLSFVISFLVIKYTDSIQSAAHLIAESFAYAAYLVNWEITYCSTVLNASQLVPDPKCLVNYHQ</sequence>
<dbReference type="EMBL" id="SNRW01000227">
    <property type="protein sequence ID" value="KAA6402488.1"/>
    <property type="molecule type" value="Genomic_DNA"/>
</dbReference>
<comment type="caution">
    <text evidence="1">The sequence shown here is derived from an EMBL/GenBank/DDBJ whole genome shotgun (WGS) entry which is preliminary data.</text>
</comment>
<dbReference type="AlphaFoldDB" id="A0A5J4X5M6"/>
<evidence type="ECO:0000313" key="1">
    <source>
        <dbReference type="EMBL" id="KAA6402488.1"/>
    </source>
</evidence>
<protein>
    <submittedName>
        <fullName evidence="1">Uncharacterized protein</fullName>
    </submittedName>
</protein>
<evidence type="ECO:0000313" key="2">
    <source>
        <dbReference type="Proteomes" id="UP000324800"/>
    </source>
</evidence>
<proteinExistence type="predicted"/>
<accession>A0A5J4X5M6</accession>
<dbReference type="Proteomes" id="UP000324800">
    <property type="component" value="Unassembled WGS sequence"/>
</dbReference>
<name>A0A5J4X5M6_9EUKA</name>